<dbReference type="SMART" id="SM00298">
    <property type="entry name" value="CHROMO"/>
    <property type="match status" value="1"/>
</dbReference>
<comment type="subcellular location">
    <subcellularLocation>
        <location evidence="1">Nucleus</location>
    </subcellularLocation>
</comment>
<gene>
    <name evidence="5" type="ORF">V9T40_013943</name>
</gene>
<evidence type="ECO:0000256" key="1">
    <source>
        <dbReference type="ARBA" id="ARBA00004123"/>
    </source>
</evidence>
<accession>A0AAN9TE90</accession>
<evidence type="ECO:0000259" key="4">
    <source>
        <dbReference type="PROSITE" id="PS50013"/>
    </source>
</evidence>
<evidence type="ECO:0000313" key="5">
    <source>
        <dbReference type="EMBL" id="KAK7582498.1"/>
    </source>
</evidence>
<name>A0AAN9TE90_9HEMI</name>
<dbReference type="AlphaFoldDB" id="A0AAN9TE90"/>
<dbReference type="PANTHER" id="PTHR22812">
    <property type="entry name" value="CHROMOBOX PROTEIN"/>
    <property type="match status" value="1"/>
</dbReference>
<sequence length="1004" mass="109207">MPVNTPADVVDPIAAVSAAETEAASIDILVCGNCQSVFHFVEEFQEHKNLNSCEKADKTSLTSQGSKKPQVWAFLIWKNSQQKAADQQGSWKLYQKWCNMPESQRQSWVTAGRNIQAFINLSHAREMNVVIILIVILISWVSKRNSRVLILLRFNSTLAVNSTNKDGEKEIDDDFEEDFVVEKIVGKRYNPKKKQIEYLLKWEGYPPEQNTWEPLSNLTTCKSLLQEYERTAAQQVNNKSPISRLPAVLRKDTTPTQVKLQSTSVMKPSGLIASKVAVERKADNVPALLQTQRKIVPATPLSSTPTTAIKLSSPFAAISRVDTSKTEKLSETPRIVTSVEENNKTAESSPISISGDSTKTPLQKRIINISVDDPKTSVPSSPSDLKSKNDQPKVVDQVKDWCGPISDDASDISSLKRTSDVDDCSNDEAKRIKLTDTNKDEAPKTPVTDNMEIPRSGIFKKSDLREKYPSINNIFGKATENSTDSSSKSEDAKNDVITKGLLKIDHSQMPELISGVYKMSVKGGSVKIDLLSSEKSISAVLPTMPGPRGGVVILGNRFDLSKIVKGTSKSVVSSPEKSSSPRATDSPTFCGIFPRKHNEESPSKQLKPDLQPKITTSISDTLRKSSSSSLRKVLGTSLPRVKGRSSISSPSGVSRFKTSLGKSLIDSYGDSSNSRLADSDGFVNDFCEFENSDAEEYALPDDFPQGIELDLEPLSPTRPLTLDPETGKRLMRAEGEPTPEPTPEPSPVPSPVPPEMLKQENELGTESENMVSGDGAGEETYAEIDGNTYKVTNAGQVGLLQSAAFAQGEGGLKGIPVTGTLGGEENGETTNMLTITGEDGLVYQVANAKIEGDTIVVASGEDDQHCVFVTEDGHQVMQRTNEDGSTVLTLESAYADAVAQLVPNQVNILPDGSQIYVKQEENGQVELVQLQGAEMNEGETTEEQEAQIAENADENSGQVVAQLIEAGEPNPTGGPRRVVLLLPDGNLMVTEVDEEQFAALEFEK</sequence>
<dbReference type="GO" id="GO:0005694">
    <property type="term" value="C:chromosome"/>
    <property type="evidence" value="ECO:0007669"/>
    <property type="project" value="UniProtKB-ARBA"/>
</dbReference>
<evidence type="ECO:0000256" key="2">
    <source>
        <dbReference type="ARBA" id="ARBA00023242"/>
    </source>
</evidence>
<dbReference type="PROSITE" id="PS50013">
    <property type="entry name" value="CHROMO_2"/>
    <property type="match status" value="1"/>
</dbReference>
<proteinExistence type="predicted"/>
<dbReference type="InterPro" id="IPR017984">
    <property type="entry name" value="Chromo_dom_subgr"/>
</dbReference>
<dbReference type="SUPFAM" id="SSF54160">
    <property type="entry name" value="Chromo domain-like"/>
    <property type="match status" value="1"/>
</dbReference>
<feature type="compositionally biased region" description="Basic and acidic residues" evidence="3">
    <location>
        <begin position="725"/>
        <end position="735"/>
    </location>
</feature>
<feature type="region of interest" description="Disordered" evidence="3">
    <location>
        <begin position="629"/>
        <end position="656"/>
    </location>
</feature>
<dbReference type="Gene3D" id="2.40.50.40">
    <property type="match status" value="1"/>
</dbReference>
<dbReference type="PRINTS" id="PR00504">
    <property type="entry name" value="CHROMODOMAIN"/>
</dbReference>
<dbReference type="InterPro" id="IPR000953">
    <property type="entry name" value="Chromo/chromo_shadow_dom"/>
</dbReference>
<feature type="region of interest" description="Disordered" evidence="3">
    <location>
        <begin position="322"/>
        <end position="395"/>
    </location>
</feature>
<evidence type="ECO:0000256" key="3">
    <source>
        <dbReference type="SAM" id="MobiDB-lite"/>
    </source>
</evidence>
<dbReference type="PROSITE" id="PS00598">
    <property type="entry name" value="CHROMO_1"/>
    <property type="match status" value="1"/>
</dbReference>
<feature type="compositionally biased region" description="Basic and acidic residues" evidence="3">
    <location>
        <begin position="385"/>
        <end position="395"/>
    </location>
</feature>
<reference evidence="5 6" key="1">
    <citation type="submission" date="2024-03" db="EMBL/GenBank/DDBJ databases">
        <title>Adaptation during the transition from Ophiocordyceps entomopathogen to insect associate is accompanied by gene loss and intensified selection.</title>
        <authorList>
            <person name="Ward C.M."/>
            <person name="Onetto C.A."/>
            <person name="Borneman A.R."/>
        </authorList>
    </citation>
    <scope>NUCLEOTIDE SEQUENCE [LARGE SCALE GENOMIC DNA]</scope>
    <source>
        <strain evidence="5">AWRI1</strain>
        <tissue evidence="5">Single Adult Female</tissue>
    </source>
</reference>
<dbReference type="InterPro" id="IPR016197">
    <property type="entry name" value="Chromo-like_dom_sf"/>
</dbReference>
<feature type="compositionally biased region" description="Low complexity" evidence="3">
    <location>
        <begin position="569"/>
        <end position="581"/>
    </location>
</feature>
<feature type="domain" description="Chromo" evidence="4">
    <location>
        <begin position="179"/>
        <end position="240"/>
    </location>
</feature>
<dbReference type="InterPro" id="IPR023780">
    <property type="entry name" value="Chromo_domain"/>
</dbReference>
<evidence type="ECO:0000313" key="6">
    <source>
        <dbReference type="Proteomes" id="UP001367676"/>
    </source>
</evidence>
<feature type="region of interest" description="Disordered" evidence="3">
    <location>
        <begin position="569"/>
        <end position="613"/>
    </location>
</feature>
<dbReference type="InterPro" id="IPR023779">
    <property type="entry name" value="Chromodomain_CS"/>
</dbReference>
<feature type="region of interest" description="Disordered" evidence="3">
    <location>
        <begin position="705"/>
        <end position="756"/>
    </location>
</feature>
<dbReference type="InterPro" id="IPR051219">
    <property type="entry name" value="Heterochromatin_chromo-domain"/>
</dbReference>
<feature type="compositionally biased region" description="Basic and acidic residues" evidence="3">
    <location>
        <begin position="322"/>
        <end position="331"/>
    </location>
</feature>
<keyword evidence="6" id="KW-1185">Reference proteome</keyword>
<feature type="compositionally biased region" description="Low complexity" evidence="3">
    <location>
        <begin position="645"/>
        <end position="654"/>
    </location>
</feature>
<dbReference type="GO" id="GO:0005634">
    <property type="term" value="C:nucleus"/>
    <property type="evidence" value="ECO:0007669"/>
    <property type="project" value="UniProtKB-SubCell"/>
</dbReference>
<feature type="compositionally biased region" description="Pro residues" evidence="3">
    <location>
        <begin position="738"/>
        <end position="754"/>
    </location>
</feature>
<protein>
    <recommendedName>
        <fullName evidence="4">Chromo domain-containing protein</fullName>
    </recommendedName>
</protein>
<dbReference type="EMBL" id="JBBCAQ010000033">
    <property type="protein sequence ID" value="KAK7582498.1"/>
    <property type="molecule type" value="Genomic_DNA"/>
</dbReference>
<keyword evidence="2" id="KW-0539">Nucleus</keyword>
<feature type="compositionally biased region" description="Polar residues" evidence="3">
    <location>
        <begin position="345"/>
        <end position="361"/>
    </location>
</feature>
<organism evidence="5 6">
    <name type="scientific">Parthenolecanium corni</name>
    <dbReference type="NCBI Taxonomy" id="536013"/>
    <lineage>
        <taxon>Eukaryota</taxon>
        <taxon>Metazoa</taxon>
        <taxon>Ecdysozoa</taxon>
        <taxon>Arthropoda</taxon>
        <taxon>Hexapoda</taxon>
        <taxon>Insecta</taxon>
        <taxon>Pterygota</taxon>
        <taxon>Neoptera</taxon>
        <taxon>Paraneoptera</taxon>
        <taxon>Hemiptera</taxon>
        <taxon>Sternorrhyncha</taxon>
        <taxon>Coccoidea</taxon>
        <taxon>Coccidae</taxon>
        <taxon>Parthenolecanium</taxon>
    </lineage>
</organism>
<dbReference type="Pfam" id="PF00385">
    <property type="entry name" value="Chromo"/>
    <property type="match status" value="1"/>
</dbReference>
<dbReference type="Proteomes" id="UP001367676">
    <property type="component" value="Unassembled WGS sequence"/>
</dbReference>
<comment type="caution">
    <text evidence="5">The sequence shown here is derived from an EMBL/GenBank/DDBJ whole genome shotgun (WGS) entry which is preliminary data.</text>
</comment>